<feature type="region of interest" description="Disordered" evidence="1">
    <location>
        <begin position="26"/>
        <end position="83"/>
    </location>
</feature>
<evidence type="ECO:0000313" key="2">
    <source>
        <dbReference type="EMBL" id="MFB5268591.1"/>
    </source>
</evidence>
<sequence>MFIAFLVLAAVALIFLFVYNNRNVRSAARDSEKKAEPDKPRRKQAAREQLQEASGLEKEQESPGPVKNTAINVERKKESGEDKAYRDAIRSFAELGKEAGRNVESAQKERRGSDLSYRDALRSMSKSGAEGDDKEK</sequence>
<dbReference type="Proteomes" id="UP001580346">
    <property type="component" value="Unassembled WGS sequence"/>
</dbReference>
<organism evidence="2 3">
    <name type="scientific">Paenibacillus enshidis</name>
    <dbReference type="NCBI Taxonomy" id="1458439"/>
    <lineage>
        <taxon>Bacteria</taxon>
        <taxon>Bacillati</taxon>
        <taxon>Bacillota</taxon>
        <taxon>Bacilli</taxon>
        <taxon>Bacillales</taxon>
        <taxon>Paenibacillaceae</taxon>
        <taxon>Paenibacillus</taxon>
    </lineage>
</organism>
<name>A0ABV5AWK8_9BACL</name>
<gene>
    <name evidence="2" type="ORF">ACE41H_17655</name>
</gene>
<evidence type="ECO:0000313" key="3">
    <source>
        <dbReference type="Proteomes" id="UP001580346"/>
    </source>
</evidence>
<reference evidence="2 3" key="1">
    <citation type="submission" date="2024-09" db="EMBL/GenBank/DDBJ databases">
        <title>Paenibacillus zeirhizospherea sp. nov., isolated from surface of the maize (Zea mays) roots in a horticulture field, Hungary.</title>
        <authorList>
            <person name="Marton D."/>
            <person name="Farkas M."/>
            <person name="Bedics A."/>
            <person name="Toth E."/>
            <person name="Tancsics A."/>
            <person name="Boka K."/>
            <person name="Maroti G."/>
            <person name="Kriszt B."/>
            <person name="Cserhati M."/>
        </authorList>
    </citation>
    <scope>NUCLEOTIDE SEQUENCE [LARGE SCALE GENOMIC DNA]</scope>
    <source>
        <strain evidence="2 3">KCTC 33519</strain>
    </source>
</reference>
<dbReference type="EMBL" id="JBHHMI010000017">
    <property type="protein sequence ID" value="MFB5268591.1"/>
    <property type="molecule type" value="Genomic_DNA"/>
</dbReference>
<evidence type="ECO:0000256" key="1">
    <source>
        <dbReference type="SAM" id="MobiDB-lite"/>
    </source>
</evidence>
<keyword evidence="3" id="KW-1185">Reference proteome</keyword>
<comment type="caution">
    <text evidence="2">The sequence shown here is derived from an EMBL/GenBank/DDBJ whole genome shotgun (WGS) entry which is preliminary data.</text>
</comment>
<accession>A0ABV5AWK8</accession>
<feature type="compositionally biased region" description="Basic and acidic residues" evidence="1">
    <location>
        <begin position="27"/>
        <end position="61"/>
    </location>
</feature>
<feature type="compositionally biased region" description="Basic and acidic residues" evidence="1">
    <location>
        <begin position="96"/>
        <end position="121"/>
    </location>
</feature>
<dbReference type="RefSeq" id="WP_375356818.1">
    <property type="nucleotide sequence ID" value="NZ_JBHHMI010000017.1"/>
</dbReference>
<feature type="region of interest" description="Disordered" evidence="1">
    <location>
        <begin position="96"/>
        <end position="136"/>
    </location>
</feature>
<proteinExistence type="predicted"/>
<protein>
    <submittedName>
        <fullName evidence="2">Uncharacterized protein</fullName>
    </submittedName>
</protein>
<feature type="compositionally biased region" description="Basic and acidic residues" evidence="1">
    <location>
        <begin position="73"/>
        <end position="83"/>
    </location>
</feature>